<evidence type="ECO:0008006" key="4">
    <source>
        <dbReference type="Google" id="ProtNLM"/>
    </source>
</evidence>
<sequence length="152" mass="17446">MCQTISSHPSLFLIVFLLVCTDELVYLQEVTFHQHKGCDFSLAVFPQFHSSATQSIQSVIFAKIYYLYLLSGQILCFFSLFSGSVFFFFWIPFWFFPSHVSFLCLILECSQREQHQRTESRSQPAFESLPAHVCLFVPAAATRAASPYRPPP</sequence>
<keyword evidence="1" id="KW-1133">Transmembrane helix</keyword>
<feature type="transmembrane region" description="Helical" evidence="1">
    <location>
        <begin position="87"/>
        <end position="107"/>
    </location>
</feature>
<evidence type="ECO:0000313" key="2">
    <source>
        <dbReference type="EMBL" id="KAK5611156.1"/>
    </source>
</evidence>
<evidence type="ECO:0000256" key="1">
    <source>
        <dbReference type="SAM" id="Phobius"/>
    </source>
</evidence>
<comment type="caution">
    <text evidence="2">The sequence shown here is derived from an EMBL/GenBank/DDBJ whole genome shotgun (WGS) entry which is preliminary data.</text>
</comment>
<proteinExistence type="predicted"/>
<dbReference type="AlphaFoldDB" id="A0AAV9RQ97"/>
<keyword evidence="1" id="KW-0472">Membrane</keyword>
<evidence type="ECO:0000313" key="3">
    <source>
        <dbReference type="Proteomes" id="UP001311232"/>
    </source>
</evidence>
<keyword evidence="1" id="KW-0812">Transmembrane</keyword>
<keyword evidence="3" id="KW-1185">Reference proteome</keyword>
<dbReference type="Proteomes" id="UP001311232">
    <property type="component" value="Unassembled WGS sequence"/>
</dbReference>
<dbReference type="EMBL" id="JAHHUM010001498">
    <property type="protein sequence ID" value="KAK5611156.1"/>
    <property type="molecule type" value="Genomic_DNA"/>
</dbReference>
<gene>
    <name evidence="2" type="ORF">CRENBAI_021116</name>
</gene>
<reference evidence="2 3" key="1">
    <citation type="submission" date="2021-06" db="EMBL/GenBank/DDBJ databases">
        <authorList>
            <person name="Palmer J.M."/>
        </authorList>
    </citation>
    <scope>NUCLEOTIDE SEQUENCE [LARGE SCALE GENOMIC DNA]</scope>
    <source>
        <strain evidence="2 3">MEX-2019</strain>
        <tissue evidence="2">Muscle</tissue>
    </source>
</reference>
<protein>
    <recommendedName>
        <fullName evidence="4">Secreted protein</fullName>
    </recommendedName>
</protein>
<organism evidence="2 3">
    <name type="scientific">Crenichthys baileyi</name>
    <name type="common">White River springfish</name>
    <dbReference type="NCBI Taxonomy" id="28760"/>
    <lineage>
        <taxon>Eukaryota</taxon>
        <taxon>Metazoa</taxon>
        <taxon>Chordata</taxon>
        <taxon>Craniata</taxon>
        <taxon>Vertebrata</taxon>
        <taxon>Euteleostomi</taxon>
        <taxon>Actinopterygii</taxon>
        <taxon>Neopterygii</taxon>
        <taxon>Teleostei</taxon>
        <taxon>Neoteleostei</taxon>
        <taxon>Acanthomorphata</taxon>
        <taxon>Ovalentaria</taxon>
        <taxon>Atherinomorphae</taxon>
        <taxon>Cyprinodontiformes</taxon>
        <taxon>Goodeidae</taxon>
        <taxon>Crenichthys</taxon>
    </lineage>
</organism>
<name>A0AAV9RQ97_9TELE</name>
<accession>A0AAV9RQ97</accession>
<feature type="transmembrane region" description="Helical" evidence="1">
    <location>
        <begin position="64"/>
        <end position="81"/>
    </location>
</feature>